<dbReference type="GeneTree" id="ENSGT00940000159516"/>
<comment type="similarity">
    <text evidence="2">Belongs to the peptidase S1 family. Snake venom subfamily.</text>
</comment>
<feature type="domain" description="Gla" evidence="19">
    <location>
        <begin position="40"/>
        <end position="86"/>
    </location>
</feature>
<evidence type="ECO:0000256" key="2">
    <source>
        <dbReference type="ARBA" id="ARBA00009228"/>
    </source>
</evidence>
<evidence type="ECO:0000256" key="11">
    <source>
        <dbReference type="ARBA" id="ARBA00023157"/>
    </source>
</evidence>
<dbReference type="InterPro" id="IPR017857">
    <property type="entry name" value="Coagulation_fac-like_Gla_dom"/>
</dbReference>
<dbReference type="Gene3D" id="2.40.10.10">
    <property type="entry name" value="Trypsin-like serine proteases"/>
    <property type="match status" value="2"/>
</dbReference>
<dbReference type="Ensembl" id="ENSSMRT00000026756.1">
    <property type="protein sequence ID" value="ENSSMRP00000022880.1"/>
    <property type="gene ID" value="ENSSMRG00000017753.1"/>
</dbReference>
<keyword evidence="11 15" id="KW-1015">Disulfide bond</keyword>
<evidence type="ECO:0000256" key="4">
    <source>
        <dbReference type="ARBA" id="ARBA00022536"/>
    </source>
</evidence>
<dbReference type="Gene3D" id="2.10.25.10">
    <property type="entry name" value="Laminin"/>
    <property type="match status" value="2"/>
</dbReference>
<feature type="active site" description="Charge relay system" evidence="14">
    <location>
        <position position="248"/>
    </location>
</feature>
<dbReference type="FunFam" id="4.10.740.10:FF:000001">
    <property type="entry name" value="vitamin K-dependent protein S"/>
    <property type="match status" value="1"/>
</dbReference>
<dbReference type="Pfam" id="PF00089">
    <property type="entry name" value="Trypsin"/>
    <property type="match status" value="1"/>
</dbReference>
<reference evidence="20" key="2">
    <citation type="submission" date="2025-09" db="UniProtKB">
        <authorList>
            <consortium name="Ensembl"/>
        </authorList>
    </citation>
    <scope>IDENTIFICATION</scope>
</reference>
<dbReference type="Gene3D" id="4.10.740.10">
    <property type="entry name" value="Coagulation Factor IX"/>
    <property type="match status" value="1"/>
</dbReference>
<dbReference type="Pfam" id="PF00008">
    <property type="entry name" value="EGF"/>
    <property type="match status" value="1"/>
</dbReference>
<feature type="domain" description="EGF-like" evidence="17">
    <location>
        <begin position="86"/>
        <end position="122"/>
    </location>
</feature>
<feature type="domain" description="Peptidase S1" evidence="18">
    <location>
        <begin position="207"/>
        <end position="438"/>
    </location>
</feature>
<keyword evidence="13" id="KW-0379">Hydroxylation</keyword>
<dbReference type="InterPro" id="IPR050442">
    <property type="entry name" value="Peptidase_S1_coag_factors"/>
</dbReference>
<dbReference type="Pfam" id="PF14670">
    <property type="entry name" value="FXa_inhibition"/>
    <property type="match status" value="1"/>
</dbReference>
<dbReference type="PRINTS" id="PR00001">
    <property type="entry name" value="GLABLOOD"/>
</dbReference>
<dbReference type="InterPro" id="IPR001254">
    <property type="entry name" value="Trypsin_dom"/>
</dbReference>
<feature type="active site" description="Charge relay system" evidence="14">
    <location>
        <position position="294"/>
    </location>
</feature>
<dbReference type="SMART" id="SM00069">
    <property type="entry name" value="GLA"/>
    <property type="match status" value="1"/>
</dbReference>
<dbReference type="FunFam" id="2.10.25.10:FF:000054">
    <property type="entry name" value="Slit guidance ligand 2"/>
    <property type="match status" value="1"/>
</dbReference>
<evidence type="ECO:0000256" key="5">
    <source>
        <dbReference type="ARBA" id="ARBA00022670"/>
    </source>
</evidence>
<keyword evidence="21" id="KW-1185">Reference proteome</keyword>
<dbReference type="InterPro" id="IPR001314">
    <property type="entry name" value="Peptidase_S1A"/>
</dbReference>
<evidence type="ECO:0000259" key="19">
    <source>
        <dbReference type="PROSITE" id="PS50998"/>
    </source>
</evidence>
<dbReference type="SMART" id="SM00020">
    <property type="entry name" value="Tryp_SPc"/>
    <property type="match status" value="1"/>
</dbReference>
<dbReference type="GO" id="GO:0005509">
    <property type="term" value="F:calcium ion binding"/>
    <property type="evidence" value="ECO:0007669"/>
    <property type="project" value="InterPro"/>
</dbReference>
<feature type="signal peptide" evidence="16">
    <location>
        <begin position="1"/>
        <end position="21"/>
    </location>
</feature>
<dbReference type="OMA" id="NTFCAGH"/>
<dbReference type="Proteomes" id="UP000694421">
    <property type="component" value="Unplaced"/>
</dbReference>
<protein>
    <submittedName>
        <fullName evidence="20">Uncharacterized protein</fullName>
    </submittedName>
</protein>
<dbReference type="SUPFAM" id="SSF57196">
    <property type="entry name" value="EGF/Laminin"/>
    <property type="match status" value="2"/>
</dbReference>
<evidence type="ECO:0000256" key="9">
    <source>
        <dbReference type="ARBA" id="ARBA00022801"/>
    </source>
</evidence>
<dbReference type="PROSITE" id="PS00011">
    <property type="entry name" value="GLA_1"/>
    <property type="match status" value="1"/>
</dbReference>
<evidence type="ECO:0000256" key="13">
    <source>
        <dbReference type="ARBA" id="ARBA00023278"/>
    </source>
</evidence>
<evidence type="ECO:0000259" key="18">
    <source>
        <dbReference type="PROSITE" id="PS50240"/>
    </source>
</evidence>
<dbReference type="SMART" id="SM00181">
    <property type="entry name" value="EGF"/>
    <property type="match status" value="2"/>
</dbReference>
<dbReference type="FunFam" id="2.40.10.10:FF:000013">
    <property type="entry name" value="Coagulation factor X"/>
    <property type="match status" value="1"/>
</dbReference>
<evidence type="ECO:0000256" key="15">
    <source>
        <dbReference type="PROSITE-ProRule" id="PRU00076"/>
    </source>
</evidence>
<dbReference type="GO" id="GO:0004252">
    <property type="term" value="F:serine-type endopeptidase activity"/>
    <property type="evidence" value="ECO:0007669"/>
    <property type="project" value="InterPro"/>
</dbReference>
<accession>A0A8D0DX59</accession>
<dbReference type="InterPro" id="IPR000294">
    <property type="entry name" value="GLA_domain"/>
</dbReference>
<evidence type="ECO:0000313" key="20">
    <source>
        <dbReference type="Ensembl" id="ENSSMRP00000022880.1"/>
    </source>
</evidence>
<dbReference type="InterPro" id="IPR012224">
    <property type="entry name" value="Pept_S1A_FX"/>
</dbReference>
<comment type="subcellular location">
    <subcellularLocation>
        <location evidence="1">Secreted</location>
    </subcellularLocation>
</comment>
<feature type="disulfide bond" evidence="15">
    <location>
        <begin position="112"/>
        <end position="121"/>
    </location>
</feature>
<evidence type="ECO:0000259" key="17">
    <source>
        <dbReference type="PROSITE" id="PS50026"/>
    </source>
</evidence>
<dbReference type="GO" id="GO:0031638">
    <property type="term" value="P:zymogen activation"/>
    <property type="evidence" value="ECO:0007669"/>
    <property type="project" value="TreeGrafter"/>
</dbReference>
<keyword evidence="12" id="KW-0325">Glycoprotein</keyword>
<evidence type="ECO:0000256" key="14">
    <source>
        <dbReference type="PIRSR" id="PIRSR001143-1"/>
    </source>
</evidence>
<evidence type="ECO:0000256" key="12">
    <source>
        <dbReference type="ARBA" id="ARBA00023180"/>
    </source>
</evidence>
<feature type="chain" id="PRO_5034735510" evidence="16">
    <location>
        <begin position="22"/>
        <end position="452"/>
    </location>
</feature>
<dbReference type="PROSITE" id="PS01186">
    <property type="entry name" value="EGF_2"/>
    <property type="match status" value="1"/>
</dbReference>
<comment type="caution">
    <text evidence="15">Lacks conserved residue(s) required for the propagation of feature annotation.</text>
</comment>
<dbReference type="Pfam" id="PF00594">
    <property type="entry name" value="Gla"/>
    <property type="match status" value="1"/>
</dbReference>
<dbReference type="InterPro" id="IPR000742">
    <property type="entry name" value="EGF"/>
</dbReference>
<evidence type="ECO:0000256" key="8">
    <source>
        <dbReference type="ARBA" id="ARBA00022737"/>
    </source>
</evidence>
<dbReference type="PRINTS" id="PR00722">
    <property type="entry name" value="CHYMOTRYPSIN"/>
</dbReference>
<proteinExistence type="inferred from homology"/>
<dbReference type="PROSITE" id="PS50998">
    <property type="entry name" value="GLA_2"/>
    <property type="match status" value="1"/>
</dbReference>
<dbReference type="CDD" id="cd00190">
    <property type="entry name" value="Tryp_SPc"/>
    <property type="match status" value="1"/>
</dbReference>
<dbReference type="InterPro" id="IPR018114">
    <property type="entry name" value="TRYPSIN_HIS"/>
</dbReference>
<keyword evidence="9" id="KW-0378">Hydrolase</keyword>
<dbReference type="PROSITE" id="PS50240">
    <property type="entry name" value="TRYPSIN_DOM"/>
    <property type="match status" value="1"/>
</dbReference>
<dbReference type="PROSITE" id="PS50026">
    <property type="entry name" value="EGF_3"/>
    <property type="match status" value="1"/>
</dbReference>
<evidence type="ECO:0000256" key="7">
    <source>
        <dbReference type="ARBA" id="ARBA00022729"/>
    </source>
</evidence>
<organism evidence="20 21">
    <name type="scientific">Salvator merianae</name>
    <name type="common">Argentine black and white tegu</name>
    <name type="synonym">Tupinambis merianae</name>
    <dbReference type="NCBI Taxonomy" id="96440"/>
    <lineage>
        <taxon>Eukaryota</taxon>
        <taxon>Metazoa</taxon>
        <taxon>Chordata</taxon>
        <taxon>Craniata</taxon>
        <taxon>Vertebrata</taxon>
        <taxon>Euteleostomi</taxon>
        <taxon>Lepidosauria</taxon>
        <taxon>Squamata</taxon>
        <taxon>Bifurcata</taxon>
        <taxon>Unidentata</taxon>
        <taxon>Episquamata</taxon>
        <taxon>Laterata</taxon>
        <taxon>Teiioidea</taxon>
        <taxon>Teiidae</taxon>
        <taxon>Salvator</taxon>
    </lineage>
</organism>
<dbReference type="PROSITE" id="PS00134">
    <property type="entry name" value="TRYPSIN_HIS"/>
    <property type="match status" value="1"/>
</dbReference>
<dbReference type="SUPFAM" id="SSF50494">
    <property type="entry name" value="Trypsin-like serine proteases"/>
    <property type="match status" value="1"/>
</dbReference>
<evidence type="ECO:0000256" key="1">
    <source>
        <dbReference type="ARBA" id="ARBA00004613"/>
    </source>
</evidence>
<evidence type="ECO:0000256" key="16">
    <source>
        <dbReference type="SAM" id="SignalP"/>
    </source>
</evidence>
<evidence type="ECO:0000256" key="6">
    <source>
        <dbReference type="ARBA" id="ARBA00022723"/>
    </source>
</evidence>
<sequence>MAKNSFVVVICLLGYLFHAKCAVFIKEDQANHILHRIKRFNSGFLEEVLQGNLERECIEEVCDYEEAREVFENDVQTAAFWRTYRRGSLCIPNPCKNGGLCQQEIDGYWCACPLGYDGPNCEIDYTCKLNNGGCKQICNVRPPGRATCSCAPGYRLKEDQKSCEPTVVFPCGRSTLPEAVNNRSTYITHDWKDKLPFQTWTEAPRRDLAGTDSKKGDIPWQVYMFSFDRKGFCGGAIVNEKWIVTAAHCLEYSPHTIVAGEYNTSAFDHTEQLRRIVRAVPYPTYNASNKYEDDIALLELDSPLQLNAYVAPICIANREFTDSLLKNREGIVSGWWKRRNQQKTGIVLQVLKVHPVDEVGCPRRPGSSSLPGTFCGSLAATDEVTHRENSGSPYVTKMHDTWFLTAITTCGEECLTEDQYSIYTSIADYTEWIQTTTKLASLSQIKSGFTTG</sequence>
<keyword evidence="5" id="KW-0645">Protease</keyword>
<dbReference type="InterPro" id="IPR009003">
    <property type="entry name" value="Peptidase_S1_PA"/>
</dbReference>
<dbReference type="PANTHER" id="PTHR24278:SF31">
    <property type="entry name" value="COAGULATION FACTOR IX"/>
    <property type="match status" value="1"/>
</dbReference>
<dbReference type="PIRSF" id="PIRSF001143">
    <property type="entry name" value="Factor_X"/>
    <property type="match status" value="1"/>
</dbReference>
<dbReference type="PROSITE" id="PS00022">
    <property type="entry name" value="EGF_1"/>
    <property type="match status" value="1"/>
</dbReference>
<dbReference type="SUPFAM" id="SSF57630">
    <property type="entry name" value="GLA-domain"/>
    <property type="match status" value="1"/>
</dbReference>
<dbReference type="InterPro" id="IPR043504">
    <property type="entry name" value="Peptidase_S1_PA_chymotrypsin"/>
</dbReference>
<keyword evidence="3" id="KW-0964">Secreted</keyword>
<dbReference type="AlphaFoldDB" id="A0A8D0DX59"/>
<feature type="active site" description="Charge relay system" evidence="14">
    <location>
        <position position="390"/>
    </location>
</feature>
<keyword evidence="4 15" id="KW-0245">EGF-like domain</keyword>
<keyword evidence="8" id="KW-0677">Repeat</keyword>
<evidence type="ECO:0000256" key="3">
    <source>
        <dbReference type="ARBA" id="ARBA00022525"/>
    </source>
</evidence>
<keyword evidence="6" id="KW-0479">Metal-binding</keyword>
<keyword evidence="10" id="KW-0106">Calcium</keyword>
<reference evidence="20" key="1">
    <citation type="submission" date="2025-08" db="UniProtKB">
        <authorList>
            <consortium name="Ensembl"/>
        </authorList>
    </citation>
    <scope>IDENTIFICATION</scope>
</reference>
<evidence type="ECO:0000313" key="21">
    <source>
        <dbReference type="Proteomes" id="UP000694421"/>
    </source>
</evidence>
<evidence type="ECO:0000256" key="10">
    <source>
        <dbReference type="ARBA" id="ARBA00022837"/>
    </source>
</evidence>
<dbReference type="PANTHER" id="PTHR24278">
    <property type="entry name" value="COAGULATION FACTOR"/>
    <property type="match status" value="1"/>
</dbReference>
<dbReference type="GO" id="GO:0005615">
    <property type="term" value="C:extracellular space"/>
    <property type="evidence" value="ECO:0007669"/>
    <property type="project" value="TreeGrafter"/>
</dbReference>
<dbReference type="GO" id="GO:0007596">
    <property type="term" value="P:blood coagulation"/>
    <property type="evidence" value="ECO:0007669"/>
    <property type="project" value="InterPro"/>
</dbReference>
<keyword evidence="7 16" id="KW-0732">Signal</keyword>
<dbReference type="InterPro" id="IPR035972">
    <property type="entry name" value="GLA-like_dom_SF"/>
</dbReference>
<name>A0A8D0DX59_SALMN</name>
<dbReference type="CDD" id="cd00054">
    <property type="entry name" value="EGF_CA"/>
    <property type="match status" value="1"/>
</dbReference>